<evidence type="ECO:0000313" key="2">
    <source>
        <dbReference type="Proteomes" id="UP001322277"/>
    </source>
</evidence>
<organism evidence="1 2">
    <name type="scientific">Colletotrichum destructivum</name>
    <dbReference type="NCBI Taxonomy" id="34406"/>
    <lineage>
        <taxon>Eukaryota</taxon>
        <taxon>Fungi</taxon>
        <taxon>Dikarya</taxon>
        <taxon>Ascomycota</taxon>
        <taxon>Pezizomycotina</taxon>
        <taxon>Sordariomycetes</taxon>
        <taxon>Hypocreomycetidae</taxon>
        <taxon>Glomerellales</taxon>
        <taxon>Glomerellaceae</taxon>
        <taxon>Colletotrichum</taxon>
        <taxon>Colletotrichum destructivum species complex</taxon>
    </lineage>
</organism>
<evidence type="ECO:0000313" key="1">
    <source>
        <dbReference type="EMBL" id="WQF90343.1"/>
    </source>
</evidence>
<dbReference type="GeneID" id="87951857"/>
<protein>
    <submittedName>
        <fullName evidence="1">Uncharacterized protein</fullName>
    </submittedName>
</protein>
<dbReference type="AlphaFoldDB" id="A0AAX4J433"/>
<reference evidence="2" key="1">
    <citation type="journal article" date="2023" name="bioRxiv">
        <title>Complete genome of the Medicago anthracnose fungus, Colletotrichum destructivum, reveals a mini-chromosome-like region within a core chromosome.</title>
        <authorList>
            <person name="Lapalu N."/>
            <person name="Simon A."/>
            <person name="Lu A."/>
            <person name="Plaumann P.-L."/>
            <person name="Amselem J."/>
            <person name="Pigne S."/>
            <person name="Auger A."/>
            <person name="Koch C."/>
            <person name="Dallery J.-F."/>
            <person name="O'Connell R.J."/>
        </authorList>
    </citation>
    <scope>NUCLEOTIDE SEQUENCE [LARGE SCALE GENOMIC DNA]</scope>
    <source>
        <strain evidence="2">CBS 520.97</strain>
    </source>
</reference>
<name>A0AAX4J433_9PEZI</name>
<sequence length="125" mass="14261">MPDTPSFVCTRRQRPWSSTISGSYRTCVDYRAKEATRKAQKRHSHSTQFRRPSLSIRRTQSIARRSSSVTTSVSNEGPLACSTCRRLWISVRFRTCDDCRVRLASRLPSWFAIFGATACVTRPSL</sequence>
<gene>
    <name evidence="1" type="ORF">CDEST_15357</name>
</gene>
<dbReference type="Proteomes" id="UP001322277">
    <property type="component" value="Chromosome 11"/>
</dbReference>
<dbReference type="KEGG" id="cdet:87951857"/>
<dbReference type="RefSeq" id="XP_062787564.1">
    <property type="nucleotide sequence ID" value="XM_062931513.1"/>
</dbReference>
<proteinExistence type="predicted"/>
<dbReference type="EMBL" id="CP137315">
    <property type="protein sequence ID" value="WQF90343.1"/>
    <property type="molecule type" value="Genomic_DNA"/>
</dbReference>
<accession>A0AAX4J433</accession>
<keyword evidence="2" id="KW-1185">Reference proteome</keyword>